<evidence type="ECO:0000313" key="1">
    <source>
        <dbReference type="EMBL" id="KAH3686609.1"/>
    </source>
</evidence>
<reference evidence="1" key="2">
    <citation type="submission" date="2021-01" db="EMBL/GenBank/DDBJ databases">
        <authorList>
            <person name="Schikora-Tamarit M.A."/>
        </authorList>
    </citation>
    <scope>NUCLEOTIDE SEQUENCE</scope>
    <source>
        <strain evidence="1">CBS2887</strain>
    </source>
</reference>
<accession>A0A9P8QBV7</accession>
<keyword evidence="2" id="KW-1185">Reference proteome</keyword>
<name>A0A9P8QBV7_WICPI</name>
<comment type="caution">
    <text evidence="1">The sequence shown here is derived from an EMBL/GenBank/DDBJ whole genome shotgun (WGS) entry which is preliminary data.</text>
</comment>
<reference evidence="1" key="1">
    <citation type="journal article" date="2021" name="Open Biol.">
        <title>Shared evolutionary footprints suggest mitochondrial oxidative damage underlies multiple complex I losses in fungi.</title>
        <authorList>
            <person name="Schikora-Tamarit M.A."/>
            <person name="Marcet-Houben M."/>
            <person name="Nosek J."/>
            <person name="Gabaldon T."/>
        </authorList>
    </citation>
    <scope>NUCLEOTIDE SEQUENCE</scope>
    <source>
        <strain evidence="1">CBS2887</strain>
    </source>
</reference>
<gene>
    <name evidence="1" type="ORF">WICPIJ_002408</name>
</gene>
<dbReference type="EMBL" id="JAEUBG010001292">
    <property type="protein sequence ID" value="KAH3686609.1"/>
    <property type="molecule type" value="Genomic_DNA"/>
</dbReference>
<sequence>MFPTHVAKWTKGPSLPKDIPEAMANTKALALAMSVYVPRNSTGINVSSTVWNLEDHKIQLVHVSTLGASHGCLDTLQHEDSFNSQLLWQYPDFKSINVLSDLSMKNATSEKIQATNEIKIQS</sequence>
<protein>
    <submittedName>
        <fullName evidence="1">Uncharacterized protein</fullName>
    </submittedName>
</protein>
<evidence type="ECO:0000313" key="2">
    <source>
        <dbReference type="Proteomes" id="UP000774326"/>
    </source>
</evidence>
<dbReference type="Proteomes" id="UP000774326">
    <property type="component" value="Unassembled WGS sequence"/>
</dbReference>
<dbReference type="AlphaFoldDB" id="A0A9P8QBV7"/>
<organism evidence="1 2">
    <name type="scientific">Wickerhamomyces pijperi</name>
    <name type="common">Yeast</name>
    <name type="synonym">Pichia pijperi</name>
    <dbReference type="NCBI Taxonomy" id="599730"/>
    <lineage>
        <taxon>Eukaryota</taxon>
        <taxon>Fungi</taxon>
        <taxon>Dikarya</taxon>
        <taxon>Ascomycota</taxon>
        <taxon>Saccharomycotina</taxon>
        <taxon>Saccharomycetes</taxon>
        <taxon>Phaffomycetales</taxon>
        <taxon>Wickerhamomycetaceae</taxon>
        <taxon>Wickerhamomyces</taxon>
    </lineage>
</organism>
<proteinExistence type="predicted"/>